<reference evidence="2 3" key="1">
    <citation type="submission" date="2016-10" db="EMBL/GenBank/DDBJ databases">
        <authorList>
            <person name="de Groot N.N."/>
        </authorList>
    </citation>
    <scope>NUCLEOTIDE SEQUENCE [LARGE SCALE GENOMIC DNA]</scope>
    <source>
        <strain evidence="3">P4B,CCM 7963,CECT 7998,DSM 25260,IBRC-M 10614,KCTC 13821</strain>
    </source>
</reference>
<evidence type="ECO:0000313" key="2">
    <source>
        <dbReference type="EMBL" id="SDH46871.1"/>
    </source>
</evidence>
<organism evidence="2 3">
    <name type="scientific">Alteribacillus bidgolensis</name>
    <dbReference type="NCBI Taxonomy" id="930129"/>
    <lineage>
        <taxon>Bacteria</taxon>
        <taxon>Bacillati</taxon>
        <taxon>Bacillota</taxon>
        <taxon>Bacilli</taxon>
        <taxon>Bacillales</taxon>
        <taxon>Bacillaceae</taxon>
        <taxon>Alteribacillus</taxon>
    </lineage>
</organism>
<dbReference type="STRING" id="930129.SAMN05216352_101385"/>
<evidence type="ECO:0000256" key="1">
    <source>
        <dbReference type="SAM" id="Phobius"/>
    </source>
</evidence>
<keyword evidence="1" id="KW-0472">Membrane</keyword>
<dbReference type="EMBL" id="FNDU01000001">
    <property type="protein sequence ID" value="SDH46871.1"/>
    <property type="molecule type" value="Genomic_DNA"/>
</dbReference>
<evidence type="ECO:0000313" key="3">
    <source>
        <dbReference type="Proteomes" id="UP000199017"/>
    </source>
</evidence>
<name>A0A1G8CMW8_9BACI</name>
<keyword evidence="1" id="KW-0812">Transmembrane</keyword>
<dbReference type="Proteomes" id="UP000199017">
    <property type="component" value="Unassembled WGS sequence"/>
</dbReference>
<keyword evidence="1" id="KW-1133">Transmembrane helix</keyword>
<dbReference type="AlphaFoldDB" id="A0A1G8CMW8"/>
<keyword evidence="3" id="KW-1185">Reference proteome</keyword>
<proteinExistence type="predicted"/>
<feature type="transmembrane region" description="Helical" evidence="1">
    <location>
        <begin position="33"/>
        <end position="52"/>
    </location>
</feature>
<protein>
    <submittedName>
        <fullName evidence="2">Uncharacterized protein</fullName>
    </submittedName>
</protein>
<accession>A0A1G8CMW8</accession>
<gene>
    <name evidence="2" type="ORF">SAMN05216352_101385</name>
</gene>
<sequence length="53" mass="5740">MSIAVLIVGMPSAPTISIYAKKYGGDTQFASTVVFFTTTAAIPLLFFCMKLIY</sequence>